<feature type="domain" description="Baseplate J-like central" evidence="3">
    <location>
        <begin position="202"/>
        <end position="276"/>
    </location>
</feature>
<protein>
    <submittedName>
        <fullName evidence="5">Baseplate J/gp47 family protein</fullName>
    </submittedName>
</protein>
<evidence type="ECO:0000259" key="2">
    <source>
        <dbReference type="Pfam" id="PF04865"/>
    </source>
</evidence>
<feature type="domain" description="Baseplate protein J-like barrel" evidence="2">
    <location>
        <begin position="95"/>
        <end position="179"/>
    </location>
</feature>
<dbReference type="InterPro" id="IPR058531">
    <property type="entry name" value="Baseplate_J_M"/>
</dbReference>
<dbReference type="InterPro" id="IPR052399">
    <property type="entry name" value="Phage_Baseplate_Assmbl_Protein"/>
</dbReference>
<dbReference type="RefSeq" id="WP_053592501.1">
    <property type="nucleotide sequence ID" value="NZ_CP067341.1"/>
</dbReference>
<reference evidence="5 6" key="1">
    <citation type="submission" date="2020-01" db="EMBL/GenBank/DDBJ databases">
        <authorList>
            <person name="Liu G."/>
            <person name="Liu B."/>
        </authorList>
    </citation>
    <scope>NUCLEOTIDE SEQUENCE [LARGE SCALE GENOMIC DNA]</scope>
    <source>
        <strain evidence="5 6">FJAT-51161</strain>
    </source>
</reference>
<dbReference type="PANTHER" id="PTHR37829:SF3">
    <property type="entry name" value="PROTEIN JAYE-RELATED"/>
    <property type="match status" value="1"/>
</dbReference>
<sequence>MLEFQLPEHLQITETQIHEKMLKMAPQGIDTSEGHMYWDHTKPTARIAGELVEYTLPLTLMIMFPQFAFGQFLELHGEPIGVYRKAAVQATTLETFIADEGTVIPAGEIVVTLGDEHEESVRYSIQKGGVIGTSGEITLPIKAVEAGLHGNVPPNTIVGIEKPIKGLKRLYNPEAVTDGAAIEDDESYRERILERNRNKPLSGAKSDYVRWAKEVDGVGDVIVQPLWDGPKTVRVLITDRNRQIATQQLIDEVKVYIDPVDGIGEGKAPIGAHVTIGTITPVPVSIKVKLVLEKGYEIDEVLKQLEDNINNYFSDQPIIKYALVGATIIKTEGVIDYEDLLLNDAAANIVLAEGERAVVSEVLHIDTAA</sequence>
<evidence type="ECO:0000259" key="3">
    <source>
        <dbReference type="Pfam" id="PF26078"/>
    </source>
</evidence>
<proteinExistence type="inferred from homology"/>
<dbReference type="PANTHER" id="PTHR37829">
    <property type="entry name" value="PHAGE-LIKE ELEMENT PBSX PROTEIN XKDT"/>
    <property type="match status" value="1"/>
</dbReference>
<dbReference type="Pfam" id="PF26079">
    <property type="entry name" value="Baseplate_J_C"/>
    <property type="match status" value="1"/>
</dbReference>
<keyword evidence="6" id="KW-1185">Reference proteome</keyword>
<organism evidence="5 6">
    <name type="scientific">Lysinibacillus agricola</name>
    <dbReference type="NCBI Taxonomy" id="2590012"/>
    <lineage>
        <taxon>Bacteria</taxon>
        <taxon>Bacillati</taxon>
        <taxon>Bacillota</taxon>
        <taxon>Bacilli</taxon>
        <taxon>Bacillales</taxon>
        <taxon>Bacillaceae</taxon>
        <taxon>Lysinibacillus</taxon>
    </lineage>
</organism>
<comment type="similarity">
    <text evidence="1">Belongs to the Mu gp47/PBSX XkdT family.</text>
</comment>
<dbReference type="InterPro" id="IPR058530">
    <property type="entry name" value="Baseplate_J-like_C"/>
</dbReference>
<evidence type="ECO:0000313" key="6">
    <source>
        <dbReference type="Proteomes" id="UP000596049"/>
    </source>
</evidence>
<name>A0ABX7AND4_9BACI</name>
<dbReference type="Proteomes" id="UP000596049">
    <property type="component" value="Chromosome"/>
</dbReference>
<evidence type="ECO:0000259" key="4">
    <source>
        <dbReference type="Pfam" id="PF26079"/>
    </source>
</evidence>
<evidence type="ECO:0000256" key="1">
    <source>
        <dbReference type="ARBA" id="ARBA00038087"/>
    </source>
</evidence>
<feature type="domain" description="Baseplate J-like C-terminal" evidence="4">
    <location>
        <begin position="284"/>
        <end position="362"/>
    </location>
</feature>
<evidence type="ECO:0000313" key="5">
    <source>
        <dbReference type="EMBL" id="QQP10413.1"/>
    </source>
</evidence>
<gene>
    <name evidence="5" type="ORF">FJQ98_14065</name>
</gene>
<accession>A0ABX7AND4</accession>
<dbReference type="Pfam" id="PF26078">
    <property type="entry name" value="Baseplate_J_M"/>
    <property type="match status" value="1"/>
</dbReference>
<dbReference type="InterPro" id="IPR006949">
    <property type="entry name" value="Barrel_Baseplate_J-like"/>
</dbReference>
<dbReference type="EMBL" id="CP067341">
    <property type="protein sequence ID" value="QQP10413.1"/>
    <property type="molecule type" value="Genomic_DNA"/>
</dbReference>
<dbReference type="Pfam" id="PF04865">
    <property type="entry name" value="Baseplate_J"/>
    <property type="match status" value="1"/>
</dbReference>